<evidence type="ECO:0000256" key="1">
    <source>
        <dbReference type="SAM" id="MobiDB-lite"/>
    </source>
</evidence>
<proteinExistence type="predicted"/>
<sequence>MSTARDRPKVSGGGCGQDAAAADPLELEDDAELEEFDELEESEELLLEDVLDESELLDDPESAAGTFPDRLSVR</sequence>
<feature type="region of interest" description="Disordered" evidence="1">
    <location>
        <begin position="1"/>
        <end position="27"/>
    </location>
</feature>
<feature type="region of interest" description="Disordered" evidence="1">
    <location>
        <begin position="53"/>
        <end position="74"/>
    </location>
</feature>
<comment type="caution">
    <text evidence="2">The sequence shown here is derived from an EMBL/GenBank/DDBJ whole genome shotgun (WGS) entry which is preliminary data.</text>
</comment>
<dbReference type="EMBL" id="BMGC01000009">
    <property type="protein sequence ID" value="GGB30104.1"/>
    <property type="molecule type" value="Genomic_DNA"/>
</dbReference>
<organism evidence="2 3">
    <name type="scientific">Gordonia jinhuaensis</name>
    <dbReference type="NCBI Taxonomy" id="1517702"/>
    <lineage>
        <taxon>Bacteria</taxon>
        <taxon>Bacillati</taxon>
        <taxon>Actinomycetota</taxon>
        <taxon>Actinomycetes</taxon>
        <taxon>Mycobacteriales</taxon>
        <taxon>Gordoniaceae</taxon>
        <taxon>Gordonia</taxon>
    </lineage>
</organism>
<reference evidence="2" key="2">
    <citation type="submission" date="2020-09" db="EMBL/GenBank/DDBJ databases">
        <authorList>
            <person name="Sun Q."/>
            <person name="Zhou Y."/>
        </authorList>
    </citation>
    <scope>NUCLEOTIDE SEQUENCE</scope>
    <source>
        <strain evidence="2">CGMCC 1.12827</strain>
    </source>
</reference>
<name>A0A916T4B7_9ACTN</name>
<dbReference type="Proteomes" id="UP000621454">
    <property type="component" value="Unassembled WGS sequence"/>
</dbReference>
<gene>
    <name evidence="2" type="ORF">GCM10011489_17870</name>
</gene>
<reference evidence="2" key="1">
    <citation type="journal article" date="2014" name="Int. J. Syst. Evol. Microbiol.">
        <title>Complete genome sequence of Corynebacterium casei LMG S-19264T (=DSM 44701T), isolated from a smear-ripened cheese.</title>
        <authorList>
            <consortium name="US DOE Joint Genome Institute (JGI-PGF)"/>
            <person name="Walter F."/>
            <person name="Albersmeier A."/>
            <person name="Kalinowski J."/>
            <person name="Ruckert C."/>
        </authorList>
    </citation>
    <scope>NUCLEOTIDE SEQUENCE</scope>
    <source>
        <strain evidence="2">CGMCC 1.12827</strain>
    </source>
</reference>
<protein>
    <submittedName>
        <fullName evidence="2">Uncharacterized protein</fullName>
    </submittedName>
</protein>
<keyword evidence="3" id="KW-1185">Reference proteome</keyword>
<evidence type="ECO:0000313" key="3">
    <source>
        <dbReference type="Proteomes" id="UP000621454"/>
    </source>
</evidence>
<dbReference type="AlphaFoldDB" id="A0A916T4B7"/>
<accession>A0A916T4B7</accession>
<evidence type="ECO:0000313" key="2">
    <source>
        <dbReference type="EMBL" id="GGB30104.1"/>
    </source>
</evidence>